<comment type="caution">
    <text evidence="2">The sequence shown here is derived from an EMBL/GenBank/DDBJ whole genome shotgun (WGS) entry which is preliminary data.</text>
</comment>
<evidence type="ECO:0008006" key="4">
    <source>
        <dbReference type="Google" id="ProtNLM"/>
    </source>
</evidence>
<dbReference type="PATRIC" id="fig|536227.13.peg.3745"/>
<dbReference type="STRING" id="536227.Ccar_17835"/>
<evidence type="ECO:0000256" key="1">
    <source>
        <dbReference type="SAM" id="Coils"/>
    </source>
</evidence>
<gene>
    <name evidence="2" type="ORF">CcarbDRAFT_1699</name>
</gene>
<dbReference type="AlphaFoldDB" id="C6PSD2"/>
<protein>
    <recommendedName>
        <fullName evidence="4">DUF4391 domain-containing protein</fullName>
    </recommendedName>
</protein>
<reference evidence="2 3" key="1">
    <citation type="submission" date="2009-06" db="EMBL/GenBank/DDBJ databases">
        <title>The draft genome of Clostridium carboxidivorans P7.</title>
        <authorList>
            <consortium name="US DOE Joint Genome Institute (JGI-PGF)"/>
            <person name="Lucas S."/>
            <person name="Copeland A."/>
            <person name="Lapidus A."/>
            <person name="Glavina del Rio T."/>
            <person name="Tice H."/>
            <person name="Bruce D."/>
            <person name="Goodwin L."/>
            <person name="Pitluck S."/>
            <person name="Larimer F."/>
            <person name="Land M.L."/>
            <person name="Hauser L."/>
            <person name="Hemme C.L."/>
        </authorList>
    </citation>
    <scope>NUCLEOTIDE SEQUENCE [LARGE SCALE GENOMIC DNA]</scope>
    <source>
        <strain evidence="2 3">P7</strain>
    </source>
</reference>
<organism evidence="2 3">
    <name type="scientific">Clostridium carboxidivorans P7</name>
    <dbReference type="NCBI Taxonomy" id="536227"/>
    <lineage>
        <taxon>Bacteria</taxon>
        <taxon>Bacillati</taxon>
        <taxon>Bacillota</taxon>
        <taxon>Clostridia</taxon>
        <taxon>Eubacteriales</taxon>
        <taxon>Clostridiaceae</taxon>
        <taxon>Clostridium</taxon>
    </lineage>
</organism>
<evidence type="ECO:0000313" key="3">
    <source>
        <dbReference type="Proteomes" id="UP000004198"/>
    </source>
</evidence>
<evidence type="ECO:0000313" key="2">
    <source>
        <dbReference type="EMBL" id="EET87810.1"/>
    </source>
</evidence>
<keyword evidence="1" id="KW-0175">Coiled coil</keyword>
<dbReference type="KEGG" id="cck:Ccar_17835"/>
<dbReference type="RefSeq" id="WP_007060584.1">
    <property type="nucleotide sequence ID" value="NZ_ACVI01000022.1"/>
</dbReference>
<dbReference type="Proteomes" id="UP000004198">
    <property type="component" value="Unassembled WGS sequence"/>
</dbReference>
<dbReference type="InterPro" id="IPR025503">
    <property type="entry name" value="DUF4391"/>
</dbReference>
<name>C6PSD2_9CLOT</name>
<dbReference type="eggNOG" id="ENOG5032C11">
    <property type="taxonomic scope" value="Bacteria"/>
</dbReference>
<feature type="coiled-coil region" evidence="1">
    <location>
        <begin position="192"/>
        <end position="219"/>
    </location>
</feature>
<dbReference type="Pfam" id="PF14335">
    <property type="entry name" value="DUF4391"/>
    <property type="match status" value="1"/>
</dbReference>
<sequence>MVNKFYEKMNIPENCNVGSTIFKKLFYENGTLTSSDKDIFTNDIEKITWKYSFKEENLNIKRFKNEELDYEEIALIEVLLFKEARYKKICEIVQKTIPYPLLIVLMHEDKILLNAAYKRINKVDNSKNTIDNFAYSKWINIHNLKDNEVSFMNSIDIRNFSFINMYKFYQSFVEKLNLLNASSITGDFEALKDRDIGEVNKLNNQIEEINSEIEKFKIDINKEQHFNKRMDINIKIKKLEFKKNDIIAKLNS</sequence>
<proteinExistence type="predicted"/>
<dbReference type="OrthoDB" id="9805811at2"/>
<dbReference type="EMBL" id="ACVI01000022">
    <property type="protein sequence ID" value="EET87810.1"/>
    <property type="molecule type" value="Genomic_DNA"/>
</dbReference>
<keyword evidence="3" id="KW-1185">Reference proteome</keyword>
<accession>C6PSD2</accession>